<reference evidence="7 8" key="1">
    <citation type="submission" date="2017-04" db="EMBL/GenBank/DDBJ databases">
        <authorList>
            <person name="Afonso C.L."/>
            <person name="Miller P.J."/>
            <person name="Scott M.A."/>
            <person name="Spackman E."/>
            <person name="Goraichik I."/>
            <person name="Dimitrov K.M."/>
            <person name="Suarez D.L."/>
            <person name="Swayne D.E."/>
        </authorList>
    </citation>
    <scope>NUCLEOTIDE SEQUENCE [LARGE SCALE GENOMIC DNA]</scope>
    <source>
        <strain evidence="7 8">DSM 11270</strain>
    </source>
</reference>
<dbReference type="CDD" id="cd05692">
    <property type="entry name" value="S1_RPS1_repeat_hs4"/>
    <property type="match status" value="1"/>
</dbReference>
<proteinExistence type="inferred from homology"/>
<organism evidence="7 8">
    <name type="scientific">Desulfonispora thiosulfatigenes DSM 11270</name>
    <dbReference type="NCBI Taxonomy" id="656914"/>
    <lineage>
        <taxon>Bacteria</taxon>
        <taxon>Bacillati</taxon>
        <taxon>Bacillota</taxon>
        <taxon>Clostridia</taxon>
        <taxon>Eubacteriales</taxon>
        <taxon>Peptococcaceae</taxon>
        <taxon>Desulfonispora</taxon>
    </lineage>
</organism>
<evidence type="ECO:0000313" key="8">
    <source>
        <dbReference type="Proteomes" id="UP000192731"/>
    </source>
</evidence>
<dbReference type="GO" id="GO:0003735">
    <property type="term" value="F:structural constituent of ribosome"/>
    <property type="evidence" value="ECO:0007669"/>
    <property type="project" value="TreeGrafter"/>
</dbReference>
<feature type="region of interest" description="Disordered" evidence="5">
    <location>
        <begin position="78"/>
        <end position="100"/>
    </location>
</feature>
<sequence length="141" mass="15826">MSITKGQIIEGVVSKITKFGAFIELPGGATGLVHISEVADSYVKDVNDFLKQQDPVKVKVINIDENGKIGLSIRQAVPKPEKPPEKFSRPNKPFKSKAKPFQPKEVTFEDKISRFFKDSSERLAPLNLKNDFKRKRTNNKG</sequence>
<evidence type="ECO:0000259" key="6">
    <source>
        <dbReference type="PROSITE" id="PS50126"/>
    </source>
</evidence>
<name>A0A1W1V095_DESTI</name>
<accession>A0A1W1V095</accession>
<dbReference type="PROSITE" id="PS50126">
    <property type="entry name" value="S1"/>
    <property type="match status" value="1"/>
</dbReference>
<dbReference type="STRING" id="656914.SAMN00017405_1156"/>
<evidence type="ECO:0000256" key="4">
    <source>
        <dbReference type="ARBA" id="ARBA00025604"/>
    </source>
</evidence>
<keyword evidence="8" id="KW-1185">Reference proteome</keyword>
<comment type="similarity">
    <text evidence="1">Belongs to the bacterial ribosomal protein bS1 family.</text>
</comment>
<feature type="domain" description="S1 motif" evidence="6">
    <location>
        <begin position="6"/>
        <end position="74"/>
    </location>
</feature>
<evidence type="ECO:0000256" key="2">
    <source>
        <dbReference type="ARBA" id="ARBA00022980"/>
    </source>
</evidence>
<dbReference type="Pfam" id="PF00575">
    <property type="entry name" value="S1"/>
    <property type="match status" value="1"/>
</dbReference>
<evidence type="ECO:0000313" key="7">
    <source>
        <dbReference type="EMBL" id="SMB86394.1"/>
    </source>
</evidence>
<keyword evidence="3" id="KW-0687">Ribonucleoprotein</keyword>
<dbReference type="SMART" id="SM00316">
    <property type="entry name" value="S1"/>
    <property type="match status" value="1"/>
</dbReference>
<dbReference type="GO" id="GO:1990904">
    <property type="term" value="C:ribonucleoprotein complex"/>
    <property type="evidence" value="ECO:0007669"/>
    <property type="project" value="UniProtKB-KW"/>
</dbReference>
<dbReference type="Proteomes" id="UP000192731">
    <property type="component" value="Unassembled WGS sequence"/>
</dbReference>
<dbReference type="InterPro" id="IPR003029">
    <property type="entry name" value="S1_domain"/>
</dbReference>
<comment type="function">
    <text evidence="4">Binds mRNA; thus facilitating recognition of the initiation point. It is needed to translate mRNA with a short Shine-Dalgarno (SD) purine-rich sequence.</text>
</comment>
<dbReference type="InterPro" id="IPR012340">
    <property type="entry name" value="NA-bd_OB-fold"/>
</dbReference>
<dbReference type="AlphaFoldDB" id="A0A1W1V095"/>
<dbReference type="PANTHER" id="PTHR10724">
    <property type="entry name" value="30S RIBOSOMAL PROTEIN S1"/>
    <property type="match status" value="1"/>
</dbReference>
<feature type="compositionally biased region" description="Basic and acidic residues" evidence="5">
    <location>
        <begin position="79"/>
        <end position="88"/>
    </location>
</feature>
<dbReference type="Gene3D" id="2.40.50.140">
    <property type="entry name" value="Nucleic acid-binding proteins"/>
    <property type="match status" value="1"/>
</dbReference>
<protein>
    <submittedName>
        <fullName evidence="7">S1 RNA binding domain protein</fullName>
    </submittedName>
</protein>
<keyword evidence="2" id="KW-0689">Ribosomal protein</keyword>
<gene>
    <name evidence="7" type="ORF">SAMN00017405_1156</name>
</gene>
<evidence type="ECO:0000256" key="1">
    <source>
        <dbReference type="ARBA" id="ARBA00006767"/>
    </source>
</evidence>
<dbReference type="SUPFAM" id="SSF50249">
    <property type="entry name" value="Nucleic acid-binding proteins"/>
    <property type="match status" value="1"/>
</dbReference>
<evidence type="ECO:0000256" key="3">
    <source>
        <dbReference type="ARBA" id="ARBA00023274"/>
    </source>
</evidence>
<dbReference type="GO" id="GO:0005840">
    <property type="term" value="C:ribosome"/>
    <property type="evidence" value="ECO:0007669"/>
    <property type="project" value="UniProtKB-KW"/>
</dbReference>
<dbReference type="EMBL" id="FWWT01000013">
    <property type="protein sequence ID" value="SMB86394.1"/>
    <property type="molecule type" value="Genomic_DNA"/>
</dbReference>
<evidence type="ECO:0000256" key="5">
    <source>
        <dbReference type="SAM" id="MobiDB-lite"/>
    </source>
</evidence>
<dbReference type="OrthoDB" id="9810507at2"/>
<dbReference type="RefSeq" id="WP_084052550.1">
    <property type="nucleotide sequence ID" value="NZ_FWWT01000013.1"/>
</dbReference>
<dbReference type="FunFam" id="2.40.50.140:FF:000103">
    <property type="entry name" value="protein RRP5 homolog"/>
    <property type="match status" value="1"/>
</dbReference>
<dbReference type="InterPro" id="IPR050437">
    <property type="entry name" value="Ribos_protein_bS1-like"/>
</dbReference>
<dbReference type="GO" id="GO:0003729">
    <property type="term" value="F:mRNA binding"/>
    <property type="evidence" value="ECO:0007669"/>
    <property type="project" value="TreeGrafter"/>
</dbReference>
<dbReference type="GO" id="GO:0006412">
    <property type="term" value="P:translation"/>
    <property type="evidence" value="ECO:0007669"/>
    <property type="project" value="TreeGrafter"/>
</dbReference>
<dbReference type="PANTHER" id="PTHR10724:SF7">
    <property type="entry name" value="SMALL RIBOSOMAL SUBUNIT PROTEIN BS1C"/>
    <property type="match status" value="1"/>
</dbReference>